<evidence type="ECO:0000313" key="2">
    <source>
        <dbReference type="Proteomes" id="UP000680045"/>
    </source>
</evidence>
<dbReference type="EMBL" id="JAGTPW010000038">
    <property type="protein sequence ID" value="MBR8645490.1"/>
    <property type="molecule type" value="Genomic_DNA"/>
</dbReference>
<protein>
    <recommendedName>
        <fullName evidence="3">Glycosyl hydrolase family 13 catalytic domain-containing protein</fullName>
    </recommendedName>
</protein>
<comment type="caution">
    <text evidence="1">The sequence shown here is derived from an EMBL/GenBank/DDBJ whole genome shotgun (WGS) entry which is preliminary data.</text>
</comment>
<dbReference type="AlphaFoldDB" id="A0A941FPX9"/>
<evidence type="ECO:0000313" key="1">
    <source>
        <dbReference type="EMBL" id="MBR8645490.1"/>
    </source>
</evidence>
<dbReference type="Proteomes" id="UP000680045">
    <property type="component" value="Unassembled WGS sequence"/>
</dbReference>
<name>A0A941FPX9_9BACI</name>
<proteinExistence type="predicted"/>
<accession>A0A941FPX9</accession>
<evidence type="ECO:0008006" key="3">
    <source>
        <dbReference type="Google" id="ProtNLM"/>
    </source>
</evidence>
<gene>
    <name evidence="1" type="ORF">KEH51_19435</name>
</gene>
<organism evidence="1 2">
    <name type="scientific">Peribacillus frigoritolerans</name>
    <dbReference type="NCBI Taxonomy" id="450367"/>
    <lineage>
        <taxon>Bacteria</taxon>
        <taxon>Bacillati</taxon>
        <taxon>Bacillota</taxon>
        <taxon>Bacilli</taxon>
        <taxon>Bacillales</taxon>
        <taxon>Bacillaceae</taxon>
        <taxon>Peribacillus</taxon>
    </lineage>
</organism>
<sequence>MADKGVKGFRLDVINLISKPDIYEMTKMEMADVFIQTVLRFINSSKK</sequence>
<reference evidence="1" key="1">
    <citation type="submission" date="2021-04" db="EMBL/GenBank/DDBJ databases">
        <title>Whole genome sequencing of Enterococci isolates from hospitalized patients.</title>
        <authorList>
            <person name="Ogoti B.M."/>
            <person name="Onyambu F.G."/>
        </authorList>
    </citation>
    <scope>NUCLEOTIDE SEQUENCE</scope>
    <source>
        <strain evidence="1">242</strain>
    </source>
</reference>